<dbReference type="PANTHER" id="PTHR36842">
    <property type="entry name" value="PROTEIN TOLB HOMOLOG"/>
    <property type="match status" value="1"/>
</dbReference>
<dbReference type="Gene3D" id="2.120.10.30">
    <property type="entry name" value="TolB, C-terminal domain"/>
    <property type="match status" value="2"/>
</dbReference>
<evidence type="ECO:0000256" key="1">
    <source>
        <dbReference type="SAM" id="SignalP"/>
    </source>
</evidence>
<dbReference type="Pfam" id="PF07833">
    <property type="entry name" value="Cu_amine_oxidN1"/>
    <property type="match status" value="1"/>
</dbReference>
<dbReference type="OrthoDB" id="2768010at2"/>
<sequence length="478" mass="50548">MKRVNMMKKSKVVGMLLASALVSSAVAVGTAGAAANVNVTPAKASSAQLKVSNKSVLIDGNLVTLRSVQVNKVTLYSLRDLSDNIGASIKRSGSNLVITNNVTEHNVLITTGDKNYQVDGNTSQFTVAPQNVSGTHYVELNSIVESLGGEVNAEELRSIARLDGEFSAPVFNVNENVIATRESDAGLQLFQLNAQGQYEVFSSNENTIGAAISPDHSYGAFTNENGVLNLVNLSTGLVKKVGTDSSVKTDLKWSADSKKIYFVQGDKQEKLAYITVDTGKVTELLADKVENKAEIQVSDDGKKIVYFVNVTGVASTDKAGTEESLEIDYSKAGTQVYSLDTSTKGAKPVQLTKELDNKMFLSLLADGRTVYVSADPDGVVANNVLKVISADGASVTNLVADVDIISSEWVAGKWIVLASAADGSNKVFQLDAAGAKTELYSTTNDISEVSASPTGVLVLIEDGKVVLVQGSKTTELTK</sequence>
<accession>A0A3S1BS80</accession>
<feature type="domain" description="Copper amine oxidase-like N-terminal" evidence="2">
    <location>
        <begin position="63"/>
        <end position="155"/>
    </location>
</feature>
<evidence type="ECO:0000259" key="2">
    <source>
        <dbReference type="Pfam" id="PF07833"/>
    </source>
</evidence>
<organism evidence="3 4">
    <name type="scientific">Paenibacillus anaericanus</name>
    <dbReference type="NCBI Taxonomy" id="170367"/>
    <lineage>
        <taxon>Bacteria</taxon>
        <taxon>Bacillati</taxon>
        <taxon>Bacillota</taxon>
        <taxon>Bacilli</taxon>
        <taxon>Bacillales</taxon>
        <taxon>Paenibacillaceae</taxon>
        <taxon>Paenibacillus</taxon>
    </lineage>
</organism>
<keyword evidence="1" id="KW-0732">Signal</keyword>
<dbReference type="Gene3D" id="3.30.457.10">
    <property type="entry name" value="Copper amine oxidase-like, N-terminal domain"/>
    <property type="match status" value="1"/>
</dbReference>
<dbReference type="SUPFAM" id="SSF82171">
    <property type="entry name" value="DPP6 N-terminal domain-like"/>
    <property type="match status" value="1"/>
</dbReference>
<dbReference type="InterPro" id="IPR011042">
    <property type="entry name" value="6-blade_b-propeller_TolB-like"/>
</dbReference>
<dbReference type="EMBL" id="RZNY01000001">
    <property type="protein sequence ID" value="RUT48526.1"/>
    <property type="molecule type" value="Genomic_DNA"/>
</dbReference>
<dbReference type="InterPro" id="IPR012854">
    <property type="entry name" value="Cu_amine_oxidase-like_N"/>
</dbReference>
<proteinExistence type="predicted"/>
<keyword evidence="4" id="KW-1185">Reference proteome</keyword>
<feature type="chain" id="PRO_5038596531" description="Copper amine oxidase-like N-terminal domain-containing protein" evidence="1">
    <location>
        <begin position="28"/>
        <end position="478"/>
    </location>
</feature>
<evidence type="ECO:0000313" key="4">
    <source>
        <dbReference type="Proteomes" id="UP000279446"/>
    </source>
</evidence>
<dbReference type="InterPro" id="IPR036582">
    <property type="entry name" value="Mao_N_sf"/>
</dbReference>
<dbReference type="Proteomes" id="UP000279446">
    <property type="component" value="Unassembled WGS sequence"/>
</dbReference>
<dbReference type="SUPFAM" id="SSF55383">
    <property type="entry name" value="Copper amine oxidase, domain N"/>
    <property type="match status" value="1"/>
</dbReference>
<protein>
    <recommendedName>
        <fullName evidence="2">Copper amine oxidase-like N-terminal domain-containing protein</fullName>
    </recommendedName>
</protein>
<reference evidence="3 4" key="1">
    <citation type="submission" date="2018-12" db="EMBL/GenBank/DDBJ databases">
        <authorList>
            <person name="Sun L."/>
            <person name="Chen Z."/>
        </authorList>
    </citation>
    <scope>NUCLEOTIDE SEQUENCE [LARGE SCALE GENOMIC DNA]</scope>
    <source>
        <strain evidence="3 4">DSM 15890</strain>
    </source>
</reference>
<comment type="caution">
    <text evidence="3">The sequence shown here is derived from an EMBL/GenBank/DDBJ whole genome shotgun (WGS) entry which is preliminary data.</text>
</comment>
<dbReference type="PANTHER" id="PTHR36842:SF1">
    <property type="entry name" value="PROTEIN TOLB"/>
    <property type="match status" value="1"/>
</dbReference>
<dbReference type="AlphaFoldDB" id="A0A3S1BS80"/>
<gene>
    <name evidence="3" type="ORF">EJP82_00845</name>
</gene>
<name>A0A3S1BS80_9BACL</name>
<evidence type="ECO:0000313" key="3">
    <source>
        <dbReference type="EMBL" id="RUT48526.1"/>
    </source>
</evidence>
<feature type="signal peptide" evidence="1">
    <location>
        <begin position="1"/>
        <end position="27"/>
    </location>
</feature>